<dbReference type="EMBL" id="PELV01000111">
    <property type="protein sequence ID" value="RTH19284.1"/>
    <property type="molecule type" value="Genomic_DNA"/>
</dbReference>
<evidence type="ECO:0000313" key="2">
    <source>
        <dbReference type="EMBL" id="RTH21910.1"/>
    </source>
</evidence>
<dbReference type="Proteomes" id="UP000287439">
    <property type="component" value="Unassembled WGS sequence"/>
</dbReference>
<protein>
    <submittedName>
        <fullName evidence="1">NrdH-redoxin</fullName>
    </submittedName>
</protein>
<dbReference type="Proteomes" id="UP000287306">
    <property type="component" value="Unassembled WGS sequence"/>
</dbReference>
<evidence type="ECO:0000313" key="1">
    <source>
        <dbReference type="EMBL" id="RTH19284.1"/>
    </source>
</evidence>
<proteinExistence type="predicted"/>
<dbReference type="Pfam" id="PF05768">
    <property type="entry name" value="Glrx-like"/>
    <property type="match status" value="1"/>
</dbReference>
<dbReference type="AlphaFoldDB" id="A0A348XR29"/>
<reference evidence="3 4" key="1">
    <citation type="journal article" date="2019" name="Extremophiles">
        <title>Biogeography of thermophiles and predominance of Thermus scotoductus in domestic water heaters.</title>
        <authorList>
            <person name="Wilpiszeski R.L."/>
            <person name="Zhang Z."/>
            <person name="House C.H."/>
        </authorList>
    </citation>
    <scope>NUCLEOTIDE SEQUENCE [LARGE SCALE GENOMIC DNA]</scope>
    <source>
        <strain evidence="2 3">25_S25</strain>
        <strain evidence="1 4">28_S28</strain>
    </source>
</reference>
<dbReference type="Gene3D" id="3.40.30.10">
    <property type="entry name" value="Glutaredoxin"/>
    <property type="match status" value="1"/>
</dbReference>
<accession>A0A348XR29</accession>
<dbReference type="InterPro" id="IPR008554">
    <property type="entry name" value="Glutaredoxin-like"/>
</dbReference>
<organism evidence="1 4">
    <name type="scientific">Thermus scotoductus</name>
    <dbReference type="NCBI Taxonomy" id="37636"/>
    <lineage>
        <taxon>Bacteria</taxon>
        <taxon>Thermotogati</taxon>
        <taxon>Deinococcota</taxon>
        <taxon>Deinococci</taxon>
        <taxon>Thermales</taxon>
        <taxon>Thermaceae</taxon>
        <taxon>Thermus</taxon>
    </lineage>
</organism>
<sequence>MLFPMDLVFVTREGCGLCEKAERALWTLGIPYVRRDVDQDPGLFRLYTFRVPVLLLGEEVLLEGAFGEKDLLALVERWQESKGGEA</sequence>
<name>A0A348XR29_THESC</name>
<dbReference type="InterPro" id="IPR036249">
    <property type="entry name" value="Thioredoxin-like_sf"/>
</dbReference>
<dbReference type="SUPFAM" id="SSF52833">
    <property type="entry name" value="Thioredoxin-like"/>
    <property type="match status" value="1"/>
</dbReference>
<dbReference type="EMBL" id="PELY01000454">
    <property type="protein sequence ID" value="RTH21910.1"/>
    <property type="molecule type" value="Genomic_DNA"/>
</dbReference>
<evidence type="ECO:0000313" key="4">
    <source>
        <dbReference type="Proteomes" id="UP000287439"/>
    </source>
</evidence>
<evidence type="ECO:0000313" key="3">
    <source>
        <dbReference type="Proteomes" id="UP000287306"/>
    </source>
</evidence>
<gene>
    <name evidence="2" type="ORF">CSW38_14290</name>
    <name evidence="1" type="ORF">CSW41_04475</name>
</gene>
<dbReference type="RefSeq" id="WP_126169685.1">
    <property type="nucleotide sequence ID" value="NZ_PELL01000003.1"/>
</dbReference>
<comment type="caution">
    <text evidence="1">The sequence shown here is derived from an EMBL/GenBank/DDBJ whole genome shotgun (WGS) entry which is preliminary data.</text>
</comment>